<keyword evidence="2" id="KW-1185">Reference proteome</keyword>
<evidence type="ECO:0008006" key="3">
    <source>
        <dbReference type="Google" id="ProtNLM"/>
    </source>
</evidence>
<dbReference type="PANTHER" id="PTHR11439:SF467">
    <property type="entry name" value="INTEGRASE CATALYTIC DOMAIN-CONTAINING PROTEIN"/>
    <property type="match status" value="1"/>
</dbReference>
<accession>A0A9Q3HXT1</accession>
<gene>
    <name evidence="1" type="ORF">O181_058589</name>
</gene>
<name>A0A9Q3HXT1_9BASI</name>
<evidence type="ECO:0000313" key="1">
    <source>
        <dbReference type="EMBL" id="MBW0518874.1"/>
    </source>
</evidence>
<protein>
    <recommendedName>
        <fullName evidence="3">Copia protein</fullName>
    </recommendedName>
</protein>
<dbReference type="CDD" id="cd09272">
    <property type="entry name" value="RNase_HI_RT_Ty1"/>
    <property type="match status" value="1"/>
</dbReference>
<evidence type="ECO:0000313" key="2">
    <source>
        <dbReference type="Proteomes" id="UP000765509"/>
    </source>
</evidence>
<sequence length="153" mass="17627">MSYEQIPYQTNGLQVCFLEWTTQGWKARKQKVVALSSAKAKYNAFTESSQYLAWTKQLILETTNLQVQGTLYSDNLSAIAIASNPVYHHGTRHINFRLHLFRDSLEKQSLKLKYLPTAKMLANMLTKNLPLLKFLPQLKMILSNPELTSTEEY</sequence>
<proteinExistence type="predicted"/>
<dbReference type="EMBL" id="AVOT02026944">
    <property type="protein sequence ID" value="MBW0518874.1"/>
    <property type="molecule type" value="Genomic_DNA"/>
</dbReference>
<dbReference type="AlphaFoldDB" id="A0A9Q3HXT1"/>
<dbReference type="PANTHER" id="PTHR11439">
    <property type="entry name" value="GAG-POL-RELATED RETROTRANSPOSON"/>
    <property type="match status" value="1"/>
</dbReference>
<organism evidence="1 2">
    <name type="scientific">Austropuccinia psidii MF-1</name>
    <dbReference type="NCBI Taxonomy" id="1389203"/>
    <lineage>
        <taxon>Eukaryota</taxon>
        <taxon>Fungi</taxon>
        <taxon>Dikarya</taxon>
        <taxon>Basidiomycota</taxon>
        <taxon>Pucciniomycotina</taxon>
        <taxon>Pucciniomycetes</taxon>
        <taxon>Pucciniales</taxon>
        <taxon>Sphaerophragmiaceae</taxon>
        <taxon>Austropuccinia</taxon>
    </lineage>
</organism>
<reference evidence="1" key="1">
    <citation type="submission" date="2021-03" db="EMBL/GenBank/DDBJ databases">
        <title>Draft genome sequence of rust myrtle Austropuccinia psidii MF-1, a brazilian biotype.</title>
        <authorList>
            <person name="Quecine M.C."/>
            <person name="Pachon D.M.R."/>
            <person name="Bonatelli M.L."/>
            <person name="Correr F.H."/>
            <person name="Franceschini L.M."/>
            <person name="Leite T.F."/>
            <person name="Margarido G.R.A."/>
            <person name="Almeida C.A."/>
            <person name="Ferrarezi J.A."/>
            <person name="Labate C.A."/>
        </authorList>
    </citation>
    <scope>NUCLEOTIDE SEQUENCE</scope>
    <source>
        <strain evidence="1">MF-1</strain>
    </source>
</reference>
<dbReference type="OrthoDB" id="3344688at2759"/>
<comment type="caution">
    <text evidence="1">The sequence shown here is derived from an EMBL/GenBank/DDBJ whole genome shotgun (WGS) entry which is preliminary data.</text>
</comment>
<dbReference type="Proteomes" id="UP000765509">
    <property type="component" value="Unassembled WGS sequence"/>
</dbReference>